<dbReference type="STRING" id="416450.A0A1V6QK84"/>
<dbReference type="InterPro" id="IPR051127">
    <property type="entry name" value="Fungal_SecMet_Regulators"/>
</dbReference>
<proteinExistence type="predicted"/>
<dbReference type="PANTHER" id="PTHR47424:SF3">
    <property type="entry name" value="REGULATORY PROTEIN GAL4"/>
    <property type="match status" value="1"/>
</dbReference>
<accession>A0A1V6QK84</accession>
<dbReference type="Proteomes" id="UP000191672">
    <property type="component" value="Unassembled WGS sequence"/>
</dbReference>
<feature type="compositionally biased region" description="Polar residues" evidence="5">
    <location>
        <begin position="29"/>
        <end position="43"/>
    </location>
</feature>
<organism evidence="6 7">
    <name type="scientific">Penicillium antarcticum</name>
    <dbReference type="NCBI Taxonomy" id="416450"/>
    <lineage>
        <taxon>Eukaryota</taxon>
        <taxon>Fungi</taxon>
        <taxon>Dikarya</taxon>
        <taxon>Ascomycota</taxon>
        <taxon>Pezizomycotina</taxon>
        <taxon>Eurotiomycetes</taxon>
        <taxon>Eurotiomycetidae</taxon>
        <taxon>Eurotiales</taxon>
        <taxon>Aspergillaceae</taxon>
        <taxon>Penicillium</taxon>
    </lineage>
</organism>
<evidence type="ECO:0000256" key="4">
    <source>
        <dbReference type="ARBA" id="ARBA00023242"/>
    </source>
</evidence>
<keyword evidence="2" id="KW-0238">DNA-binding</keyword>
<protein>
    <recommendedName>
        <fullName evidence="8">Transcription factor domain-containing protein</fullName>
    </recommendedName>
</protein>
<gene>
    <name evidence="6" type="ORF">PENANT_c002G01488</name>
</gene>
<evidence type="ECO:0000256" key="1">
    <source>
        <dbReference type="ARBA" id="ARBA00023015"/>
    </source>
</evidence>
<name>A0A1V6QK84_9EURO</name>
<keyword evidence="4" id="KW-0539">Nucleus</keyword>
<evidence type="ECO:0000256" key="5">
    <source>
        <dbReference type="SAM" id="MobiDB-lite"/>
    </source>
</evidence>
<evidence type="ECO:0008006" key="8">
    <source>
        <dbReference type="Google" id="ProtNLM"/>
    </source>
</evidence>
<reference evidence="7" key="1">
    <citation type="journal article" date="2017" name="Nat. Microbiol.">
        <title>Global analysis of biosynthetic gene clusters reveals vast potential of secondary metabolite production in Penicillium species.</title>
        <authorList>
            <person name="Nielsen J.C."/>
            <person name="Grijseels S."/>
            <person name="Prigent S."/>
            <person name="Ji B."/>
            <person name="Dainat J."/>
            <person name="Nielsen K.F."/>
            <person name="Frisvad J.C."/>
            <person name="Workman M."/>
            <person name="Nielsen J."/>
        </authorList>
    </citation>
    <scope>NUCLEOTIDE SEQUENCE [LARGE SCALE GENOMIC DNA]</scope>
    <source>
        <strain evidence="7">IBT 31811</strain>
    </source>
</reference>
<dbReference type="AlphaFoldDB" id="A0A1V6QK84"/>
<dbReference type="CDD" id="cd12148">
    <property type="entry name" value="fungal_TF_MHR"/>
    <property type="match status" value="1"/>
</dbReference>
<dbReference type="EMBL" id="MDYN01000002">
    <property type="protein sequence ID" value="OQD89644.1"/>
    <property type="molecule type" value="Genomic_DNA"/>
</dbReference>
<keyword evidence="1" id="KW-0805">Transcription regulation</keyword>
<feature type="compositionally biased region" description="Low complexity" evidence="5">
    <location>
        <begin position="332"/>
        <end position="356"/>
    </location>
</feature>
<dbReference type="PANTHER" id="PTHR47424">
    <property type="entry name" value="REGULATORY PROTEIN GAL4"/>
    <property type="match status" value="1"/>
</dbReference>
<evidence type="ECO:0000313" key="7">
    <source>
        <dbReference type="Proteomes" id="UP000191672"/>
    </source>
</evidence>
<evidence type="ECO:0000256" key="2">
    <source>
        <dbReference type="ARBA" id="ARBA00023125"/>
    </source>
</evidence>
<evidence type="ECO:0000256" key="3">
    <source>
        <dbReference type="ARBA" id="ARBA00023163"/>
    </source>
</evidence>
<sequence length="873" mass="97363">MIRDSPVVIRSTSPDPKATGKRQRDESSDTGPKSNGTSFSSPFNLIKSAQKPAAKRAKLNADNETEIRCQLINDINIQRTNHRNITSNDLRDIIALLIQAKKKRNLDSPSEEEKEQWLEQDELMELAANKMERGGRCSRAALSRWELFLTAPMVEETDKKDLERAIAVEESHSAVSVAAPYNFLQLRRLLRILQDPAAYGVENNAPAKTYLTSMVADAIANKWALTRATHKAIVDFLDPEKEIIIPDPPPLKKSTDEQGAPKPKKKVLPSSKTPQTSAPSSHAHSTQLQKDLADVSASPPTPFVITLKDSQSTPNLNMPSYSKFRVSSGNASSRPSSLQPQQPQQPKETQQQASTQLKPDTPIKLMKIFMEHVAPLVPIFDLDDLDRLLRMASLHGTFAFRDVDPTLGLCFALAALQSRDRAHWKSREWYRGAEAEINTDEVSENSILAIQRRILQVLYLQMIGNIHRAWSILSLALGLAEANGIQTVAGGPLAVDSTSQQRVRVLWHSLWMTRLSLASQMGMNWQSLETRYPVPMPTDIPLGSKHVEDILCNDEHLRLRIDVCPFRSLFTADLCDFFELDGKLLKWKEALPYNLHWDGTGVSLSMETDPAIRRLRVLIRLRYLSIRLRVFRPFLIFCLRLSHTCSCASNPSHAYAPGPHILTGKDAGSVDSPAILGIVRDSTLKCLAAAQDIIKILTDLHGKGIGKGNDDILRITTSSYECLDYIYTSALILIACRAIPFTVKGASANKSVSSMNDQIRQADVLLRNYEESSQQTDELTGRTQRCREILDLLKGQIGSGPMAQNPSLFSDMRVSVGQHVWKRLYDRLGLQEEGSFQEVSSSNSSAGRKNLFAWIESLPTDLDGWDPAKTQIN</sequence>
<comment type="caution">
    <text evidence="6">The sequence shown here is derived from an EMBL/GenBank/DDBJ whole genome shotgun (WGS) entry which is preliminary data.</text>
</comment>
<dbReference type="GO" id="GO:0003677">
    <property type="term" value="F:DNA binding"/>
    <property type="evidence" value="ECO:0007669"/>
    <property type="project" value="UniProtKB-KW"/>
</dbReference>
<keyword evidence="7" id="KW-1185">Reference proteome</keyword>
<feature type="region of interest" description="Disordered" evidence="5">
    <location>
        <begin position="245"/>
        <end position="356"/>
    </location>
</feature>
<keyword evidence="3" id="KW-0804">Transcription</keyword>
<feature type="region of interest" description="Disordered" evidence="5">
    <location>
        <begin position="1"/>
        <end position="44"/>
    </location>
</feature>
<feature type="compositionally biased region" description="Polar residues" evidence="5">
    <location>
        <begin position="275"/>
        <end position="289"/>
    </location>
</feature>
<feature type="compositionally biased region" description="Polar residues" evidence="5">
    <location>
        <begin position="308"/>
        <end position="331"/>
    </location>
</feature>
<evidence type="ECO:0000313" key="6">
    <source>
        <dbReference type="EMBL" id="OQD89644.1"/>
    </source>
</evidence>